<dbReference type="Proteomes" id="UP001595557">
    <property type="component" value="Unassembled WGS sequence"/>
</dbReference>
<dbReference type="InterPro" id="IPR039422">
    <property type="entry name" value="MarR/SlyA-like"/>
</dbReference>
<feature type="domain" description="HTH marR-type" evidence="1">
    <location>
        <begin position="1"/>
        <end position="138"/>
    </location>
</feature>
<gene>
    <name evidence="2" type="ORF">ACFOD7_06970</name>
</gene>
<dbReference type="PROSITE" id="PS50995">
    <property type="entry name" value="HTH_MARR_2"/>
    <property type="match status" value="1"/>
</dbReference>
<evidence type="ECO:0000313" key="2">
    <source>
        <dbReference type="EMBL" id="MFC3167786.1"/>
    </source>
</evidence>
<dbReference type="PANTHER" id="PTHR33164:SF57">
    <property type="entry name" value="MARR-FAMILY TRANSCRIPTIONAL REGULATOR"/>
    <property type="match status" value="1"/>
</dbReference>
<keyword evidence="3" id="KW-1185">Reference proteome</keyword>
<protein>
    <submittedName>
        <fullName evidence="2">MarR family winged helix-turn-helix transcriptional regulator</fullName>
    </submittedName>
</protein>
<evidence type="ECO:0000259" key="1">
    <source>
        <dbReference type="PROSITE" id="PS50995"/>
    </source>
</evidence>
<dbReference type="InterPro" id="IPR036388">
    <property type="entry name" value="WH-like_DNA-bd_sf"/>
</dbReference>
<evidence type="ECO:0000313" key="3">
    <source>
        <dbReference type="Proteomes" id="UP001595557"/>
    </source>
</evidence>
<reference evidence="3" key="1">
    <citation type="journal article" date="2019" name="Int. J. Syst. Evol. Microbiol.">
        <title>The Global Catalogue of Microorganisms (GCM) 10K type strain sequencing project: providing services to taxonomists for standard genome sequencing and annotation.</title>
        <authorList>
            <consortium name="The Broad Institute Genomics Platform"/>
            <consortium name="The Broad Institute Genome Sequencing Center for Infectious Disease"/>
            <person name="Wu L."/>
            <person name="Ma J."/>
        </authorList>
    </citation>
    <scope>NUCLEOTIDE SEQUENCE [LARGE SCALE GENOMIC DNA]</scope>
    <source>
        <strain evidence="3">KCTC 52239</strain>
    </source>
</reference>
<dbReference type="Pfam" id="PF12802">
    <property type="entry name" value="MarR_2"/>
    <property type="match status" value="1"/>
</dbReference>
<dbReference type="SUPFAM" id="SSF46785">
    <property type="entry name" value="Winged helix' DNA-binding domain"/>
    <property type="match status" value="1"/>
</dbReference>
<comment type="caution">
    <text evidence="2">The sequence shown here is derived from an EMBL/GenBank/DDBJ whole genome shotgun (WGS) entry which is preliminary data.</text>
</comment>
<name>A0ABV7IDM5_9RHOB</name>
<dbReference type="SMART" id="SM00347">
    <property type="entry name" value="HTH_MARR"/>
    <property type="match status" value="1"/>
</dbReference>
<proteinExistence type="predicted"/>
<dbReference type="PANTHER" id="PTHR33164">
    <property type="entry name" value="TRANSCRIPTIONAL REGULATOR, MARR FAMILY"/>
    <property type="match status" value="1"/>
</dbReference>
<accession>A0ABV7IDM5</accession>
<dbReference type="RefSeq" id="WP_207470618.1">
    <property type="nucleotide sequence ID" value="NZ_JAFNAW010000047.1"/>
</dbReference>
<dbReference type="InterPro" id="IPR000835">
    <property type="entry name" value="HTH_MarR-typ"/>
</dbReference>
<dbReference type="EMBL" id="JBHRTE010000030">
    <property type="protein sequence ID" value="MFC3167786.1"/>
    <property type="molecule type" value="Genomic_DNA"/>
</dbReference>
<dbReference type="Gene3D" id="1.10.10.10">
    <property type="entry name" value="Winged helix-like DNA-binding domain superfamily/Winged helix DNA-binding domain"/>
    <property type="match status" value="1"/>
</dbReference>
<sequence length="145" mass="15953">MARDLEGFAPYMLNRIMARYNAGVAETLAAEGVSVPQMRVLAVLAGNGPRTVNELSVLTVIKQSTLSRTLDSMEGAGLIRREACEEDSRVRRIHLTDAGAALHARAWPAMKAAEERLFADIPPDERAAFTATLARILRSIRHHDF</sequence>
<dbReference type="PRINTS" id="PR00598">
    <property type="entry name" value="HTHMARR"/>
</dbReference>
<dbReference type="InterPro" id="IPR036390">
    <property type="entry name" value="WH_DNA-bd_sf"/>
</dbReference>
<organism evidence="2 3">
    <name type="scientific">Paracoccus fontiphilus</name>
    <dbReference type="NCBI Taxonomy" id="1815556"/>
    <lineage>
        <taxon>Bacteria</taxon>
        <taxon>Pseudomonadati</taxon>
        <taxon>Pseudomonadota</taxon>
        <taxon>Alphaproteobacteria</taxon>
        <taxon>Rhodobacterales</taxon>
        <taxon>Paracoccaceae</taxon>
        <taxon>Paracoccus</taxon>
    </lineage>
</organism>